<evidence type="ECO:0000256" key="6">
    <source>
        <dbReference type="ARBA" id="ARBA00022755"/>
    </source>
</evidence>
<feature type="domain" description="SAICAR synthetase/ADE2 N-terminal" evidence="9">
    <location>
        <begin position="14"/>
        <end position="271"/>
    </location>
</feature>
<keyword evidence="7" id="KW-0067">ATP-binding</keyword>
<dbReference type="AlphaFoldDB" id="A0A2N5SDB5"/>
<accession>A0A2N5SDB5</accession>
<evidence type="ECO:0000256" key="7">
    <source>
        <dbReference type="ARBA" id="ARBA00022840"/>
    </source>
</evidence>
<dbReference type="PANTHER" id="PTHR43700">
    <property type="entry name" value="PHOSPHORIBOSYLAMINOIMIDAZOLE-SUCCINOCARBOXAMIDE SYNTHASE"/>
    <property type="match status" value="1"/>
</dbReference>
<sequence length="307" mass="34921">MALIQSDCPNLKLIARGKVRDIYEFPGDESKLLFVATDRISAFDIIMKNGIPNKGKLLTQLSLFFFNKLQSIIPNHVITGDFDRILELSNLLLSYRDQLEGRTILVQKCKVLKCEAIVRGYLTGSAYKEYLKSGTVHEIPMPKNLLESSKFTEPIFTPSTKADLGSHDENIHPDKLAQVLDSEKLAEEIKTKSIEIYKAVNEHCEREESGLFLADTKLEYGEDLAHPGRLILIDECVTPDSSRFWASAEWAEGNKMTGFDKQVLRDWLLQENLDRSLPLDIPPSVIRQTWDRYCQAFQRLTGTPFVP</sequence>
<dbReference type="EC" id="6.3.2.6" evidence="2"/>
<dbReference type="EMBL" id="PGCI01000931">
    <property type="protein sequence ID" value="PLW11240.1"/>
    <property type="molecule type" value="Genomic_DNA"/>
</dbReference>
<dbReference type="PANTHER" id="PTHR43700:SF1">
    <property type="entry name" value="PHOSPHORIBOSYLAMINOIMIDAZOLE-SUCCINOCARBOXAMIDE SYNTHASE"/>
    <property type="match status" value="1"/>
</dbReference>
<evidence type="ECO:0000256" key="1">
    <source>
        <dbReference type="ARBA" id="ARBA00004672"/>
    </source>
</evidence>
<evidence type="ECO:0000256" key="8">
    <source>
        <dbReference type="ARBA" id="ARBA00030409"/>
    </source>
</evidence>
<dbReference type="GO" id="GO:0004639">
    <property type="term" value="F:phosphoribosylaminoimidazolesuccinocarboxamide synthase activity"/>
    <property type="evidence" value="ECO:0007669"/>
    <property type="project" value="UniProtKB-EC"/>
</dbReference>
<keyword evidence="5" id="KW-0547">Nucleotide-binding</keyword>
<evidence type="ECO:0000256" key="3">
    <source>
        <dbReference type="ARBA" id="ARBA00016460"/>
    </source>
</evidence>
<dbReference type="Pfam" id="PF01259">
    <property type="entry name" value="SAICAR_synt"/>
    <property type="match status" value="1"/>
</dbReference>
<evidence type="ECO:0000256" key="5">
    <source>
        <dbReference type="ARBA" id="ARBA00022741"/>
    </source>
</evidence>
<evidence type="ECO:0000259" key="9">
    <source>
        <dbReference type="Pfam" id="PF01259"/>
    </source>
</evidence>
<dbReference type="Gene3D" id="3.30.470.20">
    <property type="entry name" value="ATP-grasp fold, B domain"/>
    <property type="match status" value="1"/>
</dbReference>
<dbReference type="GO" id="GO:0005524">
    <property type="term" value="F:ATP binding"/>
    <property type="evidence" value="ECO:0007669"/>
    <property type="project" value="UniProtKB-KW"/>
</dbReference>
<gene>
    <name evidence="10" type="ORF">PCASD_21645</name>
</gene>
<dbReference type="GO" id="GO:0006189">
    <property type="term" value="P:'de novo' IMP biosynthetic process"/>
    <property type="evidence" value="ECO:0007669"/>
    <property type="project" value="UniProtKB-UniPathway"/>
</dbReference>
<evidence type="ECO:0000256" key="4">
    <source>
        <dbReference type="ARBA" id="ARBA00022598"/>
    </source>
</evidence>
<evidence type="ECO:0000313" key="11">
    <source>
        <dbReference type="Proteomes" id="UP000235392"/>
    </source>
</evidence>
<dbReference type="InterPro" id="IPR028923">
    <property type="entry name" value="SAICAR_synt/ADE2_N"/>
</dbReference>
<evidence type="ECO:0000313" key="10">
    <source>
        <dbReference type="EMBL" id="PLW11240.1"/>
    </source>
</evidence>
<dbReference type="FunFam" id="3.30.200.20:FF:000392">
    <property type="entry name" value="Phosphoribosylaminoimidazole-succinocarboxamide synthase"/>
    <property type="match status" value="1"/>
</dbReference>
<dbReference type="HAMAP" id="MF_00137">
    <property type="entry name" value="SAICAR_synth"/>
    <property type="match status" value="1"/>
</dbReference>
<evidence type="ECO:0000256" key="2">
    <source>
        <dbReference type="ARBA" id="ARBA00012217"/>
    </source>
</evidence>
<dbReference type="GO" id="GO:0005737">
    <property type="term" value="C:cytoplasm"/>
    <property type="evidence" value="ECO:0007669"/>
    <property type="project" value="TreeGrafter"/>
</dbReference>
<keyword evidence="6" id="KW-0658">Purine biosynthesis</keyword>
<organism evidence="10 11">
    <name type="scientific">Puccinia coronata f. sp. avenae</name>
    <dbReference type="NCBI Taxonomy" id="200324"/>
    <lineage>
        <taxon>Eukaryota</taxon>
        <taxon>Fungi</taxon>
        <taxon>Dikarya</taxon>
        <taxon>Basidiomycota</taxon>
        <taxon>Pucciniomycotina</taxon>
        <taxon>Pucciniomycetes</taxon>
        <taxon>Pucciniales</taxon>
        <taxon>Pucciniaceae</taxon>
        <taxon>Puccinia</taxon>
    </lineage>
</organism>
<dbReference type="Gene3D" id="3.30.200.20">
    <property type="entry name" value="Phosphorylase Kinase, domain 1"/>
    <property type="match status" value="1"/>
</dbReference>
<comment type="pathway">
    <text evidence="1">Purine metabolism; IMP biosynthesis via de novo pathway; 5-amino-1-(5-phospho-D-ribosyl)imidazole-4-carboxamide from 5-amino-1-(5-phospho-D-ribosyl)imidazole-4-carboxylate: step 1/2.</text>
</comment>
<dbReference type="SUPFAM" id="SSF56104">
    <property type="entry name" value="SAICAR synthase-like"/>
    <property type="match status" value="1"/>
</dbReference>
<dbReference type="NCBIfam" id="TIGR00081">
    <property type="entry name" value="purC"/>
    <property type="match status" value="1"/>
</dbReference>
<proteinExistence type="inferred from homology"/>
<comment type="caution">
    <text evidence="10">The sequence shown here is derived from an EMBL/GenBank/DDBJ whole genome shotgun (WGS) entry which is preliminary data.</text>
</comment>
<name>A0A2N5SDB5_9BASI</name>
<keyword evidence="4" id="KW-0436">Ligase</keyword>
<dbReference type="Proteomes" id="UP000235392">
    <property type="component" value="Unassembled WGS sequence"/>
</dbReference>
<reference evidence="10 11" key="1">
    <citation type="submission" date="2017-11" db="EMBL/GenBank/DDBJ databases">
        <title>De novo assembly and phasing of dikaryotic genomes from two isolates of Puccinia coronata f. sp. avenae, the causal agent of oat crown rust.</title>
        <authorList>
            <person name="Miller M.E."/>
            <person name="Zhang Y."/>
            <person name="Omidvar V."/>
            <person name="Sperschneider J."/>
            <person name="Schwessinger B."/>
            <person name="Raley C."/>
            <person name="Palmer J.M."/>
            <person name="Garnica D."/>
            <person name="Upadhyaya N."/>
            <person name="Rathjen J."/>
            <person name="Taylor J.M."/>
            <person name="Park R.F."/>
            <person name="Dodds P.N."/>
            <person name="Hirsch C.D."/>
            <person name="Kianian S.F."/>
            <person name="Figueroa M."/>
        </authorList>
    </citation>
    <scope>NUCLEOTIDE SEQUENCE [LARGE SCALE GENOMIC DNA]</scope>
    <source>
        <strain evidence="10">12SD80</strain>
    </source>
</reference>
<dbReference type="UniPathway" id="UPA00074">
    <property type="reaction ID" value="UER00131"/>
</dbReference>
<protein>
    <recommendedName>
        <fullName evidence="3">Phosphoribosylaminoimidazole-succinocarboxamide synthase</fullName>
        <ecNumber evidence="2">6.3.2.6</ecNumber>
    </recommendedName>
    <alternativeName>
        <fullName evidence="8">SAICAR synthetase</fullName>
    </alternativeName>
</protein>
<dbReference type="CDD" id="cd01414">
    <property type="entry name" value="SAICAR_synt_Sc"/>
    <property type="match status" value="1"/>
</dbReference>
<dbReference type="NCBIfam" id="NF010568">
    <property type="entry name" value="PRK13961.1"/>
    <property type="match status" value="1"/>
</dbReference>
<dbReference type="InterPro" id="IPR001636">
    <property type="entry name" value="SAICAR_synth"/>
</dbReference>